<accession>A0A9D4MD59</accession>
<dbReference type="SUPFAM" id="SSF57845">
    <property type="entry name" value="B-box zinc-binding domain"/>
    <property type="match status" value="1"/>
</dbReference>
<keyword evidence="4" id="KW-1185">Reference proteome</keyword>
<keyword evidence="1" id="KW-0863">Zinc-finger</keyword>
<reference evidence="3" key="2">
    <citation type="submission" date="2020-11" db="EMBL/GenBank/DDBJ databases">
        <authorList>
            <person name="McCartney M.A."/>
            <person name="Auch B."/>
            <person name="Kono T."/>
            <person name="Mallez S."/>
            <person name="Becker A."/>
            <person name="Gohl D.M."/>
            <person name="Silverstein K.A.T."/>
            <person name="Koren S."/>
            <person name="Bechman K.B."/>
            <person name="Herman A."/>
            <person name="Abrahante J.E."/>
            <person name="Garbe J."/>
        </authorList>
    </citation>
    <scope>NUCLEOTIDE SEQUENCE</scope>
    <source>
        <strain evidence="3">Duluth1</strain>
        <tissue evidence="3">Whole animal</tissue>
    </source>
</reference>
<dbReference type="GO" id="GO:0008270">
    <property type="term" value="F:zinc ion binding"/>
    <property type="evidence" value="ECO:0007669"/>
    <property type="project" value="UniProtKB-KW"/>
</dbReference>
<keyword evidence="1" id="KW-0479">Metal-binding</keyword>
<dbReference type="Gene3D" id="3.30.160.60">
    <property type="entry name" value="Classic Zinc Finger"/>
    <property type="match status" value="1"/>
</dbReference>
<dbReference type="CDD" id="cd19756">
    <property type="entry name" value="Bbox2"/>
    <property type="match status" value="1"/>
</dbReference>
<evidence type="ECO:0000259" key="2">
    <source>
        <dbReference type="PROSITE" id="PS50119"/>
    </source>
</evidence>
<comment type="caution">
    <text evidence="3">The sequence shown here is derived from an EMBL/GenBank/DDBJ whole genome shotgun (WGS) entry which is preliminary data.</text>
</comment>
<dbReference type="EMBL" id="JAIWYP010000002">
    <property type="protein sequence ID" value="KAH3873534.1"/>
    <property type="molecule type" value="Genomic_DNA"/>
</dbReference>
<reference evidence="3" key="1">
    <citation type="journal article" date="2019" name="bioRxiv">
        <title>The Genome of the Zebra Mussel, Dreissena polymorpha: A Resource for Invasive Species Research.</title>
        <authorList>
            <person name="McCartney M.A."/>
            <person name="Auch B."/>
            <person name="Kono T."/>
            <person name="Mallez S."/>
            <person name="Zhang Y."/>
            <person name="Obille A."/>
            <person name="Becker A."/>
            <person name="Abrahante J.E."/>
            <person name="Garbe J."/>
            <person name="Badalamenti J.P."/>
            <person name="Herman A."/>
            <person name="Mangelson H."/>
            <person name="Liachko I."/>
            <person name="Sullivan S."/>
            <person name="Sone E.D."/>
            <person name="Koren S."/>
            <person name="Silverstein K.A.T."/>
            <person name="Beckman K.B."/>
            <person name="Gohl D.M."/>
        </authorList>
    </citation>
    <scope>NUCLEOTIDE SEQUENCE</scope>
    <source>
        <strain evidence="3">Duluth1</strain>
        <tissue evidence="3">Whole animal</tissue>
    </source>
</reference>
<dbReference type="Pfam" id="PF00643">
    <property type="entry name" value="zf-B_box"/>
    <property type="match status" value="1"/>
</dbReference>
<sequence length="107" mass="12599">MATSKSRKPICDFHYNEEATVMCLKHHQLMCLDCVLEQKHKLDDCIIKGTEQLLPSEKYKYELILIIRGLAEKKLALADHIKQVGKKQEELKHTVEQQIRNKLQNWK</sequence>
<feature type="domain" description="B box-type" evidence="2">
    <location>
        <begin position="6"/>
        <end position="41"/>
    </location>
</feature>
<organism evidence="3 4">
    <name type="scientific">Dreissena polymorpha</name>
    <name type="common">Zebra mussel</name>
    <name type="synonym">Mytilus polymorpha</name>
    <dbReference type="NCBI Taxonomy" id="45954"/>
    <lineage>
        <taxon>Eukaryota</taxon>
        <taxon>Metazoa</taxon>
        <taxon>Spiralia</taxon>
        <taxon>Lophotrochozoa</taxon>
        <taxon>Mollusca</taxon>
        <taxon>Bivalvia</taxon>
        <taxon>Autobranchia</taxon>
        <taxon>Heteroconchia</taxon>
        <taxon>Euheterodonta</taxon>
        <taxon>Imparidentia</taxon>
        <taxon>Neoheterodontei</taxon>
        <taxon>Myida</taxon>
        <taxon>Dreissenoidea</taxon>
        <taxon>Dreissenidae</taxon>
        <taxon>Dreissena</taxon>
    </lineage>
</organism>
<protein>
    <recommendedName>
        <fullName evidence="2">B box-type domain-containing protein</fullName>
    </recommendedName>
</protein>
<name>A0A9D4MD59_DREPO</name>
<dbReference type="AlphaFoldDB" id="A0A9D4MD59"/>
<evidence type="ECO:0000313" key="4">
    <source>
        <dbReference type="Proteomes" id="UP000828390"/>
    </source>
</evidence>
<proteinExistence type="predicted"/>
<gene>
    <name evidence="3" type="ORF">DPMN_036771</name>
</gene>
<evidence type="ECO:0000256" key="1">
    <source>
        <dbReference type="PROSITE-ProRule" id="PRU00024"/>
    </source>
</evidence>
<dbReference type="InterPro" id="IPR000315">
    <property type="entry name" value="Znf_B-box"/>
</dbReference>
<evidence type="ECO:0000313" key="3">
    <source>
        <dbReference type="EMBL" id="KAH3873534.1"/>
    </source>
</evidence>
<dbReference type="Proteomes" id="UP000828390">
    <property type="component" value="Unassembled WGS sequence"/>
</dbReference>
<keyword evidence="1" id="KW-0862">Zinc</keyword>
<dbReference type="PROSITE" id="PS50119">
    <property type="entry name" value="ZF_BBOX"/>
    <property type="match status" value="1"/>
</dbReference>